<name>A0AAV3R2U8_LITER</name>
<dbReference type="Proteomes" id="UP001454036">
    <property type="component" value="Unassembled WGS sequence"/>
</dbReference>
<reference evidence="1 2" key="1">
    <citation type="submission" date="2024-01" db="EMBL/GenBank/DDBJ databases">
        <title>The complete chloroplast genome sequence of Lithospermum erythrorhizon: insights into the phylogenetic relationship among Boraginaceae species and the maternal lineages of purple gromwells.</title>
        <authorList>
            <person name="Okada T."/>
            <person name="Watanabe K."/>
        </authorList>
    </citation>
    <scope>NUCLEOTIDE SEQUENCE [LARGE SCALE GENOMIC DNA]</scope>
</reference>
<protein>
    <submittedName>
        <fullName evidence="1">Protein phosphatase</fullName>
    </submittedName>
</protein>
<organism evidence="1 2">
    <name type="scientific">Lithospermum erythrorhizon</name>
    <name type="common">Purple gromwell</name>
    <name type="synonym">Lithospermum officinale var. erythrorhizon</name>
    <dbReference type="NCBI Taxonomy" id="34254"/>
    <lineage>
        <taxon>Eukaryota</taxon>
        <taxon>Viridiplantae</taxon>
        <taxon>Streptophyta</taxon>
        <taxon>Embryophyta</taxon>
        <taxon>Tracheophyta</taxon>
        <taxon>Spermatophyta</taxon>
        <taxon>Magnoliopsida</taxon>
        <taxon>eudicotyledons</taxon>
        <taxon>Gunneridae</taxon>
        <taxon>Pentapetalae</taxon>
        <taxon>asterids</taxon>
        <taxon>lamiids</taxon>
        <taxon>Boraginales</taxon>
        <taxon>Boraginaceae</taxon>
        <taxon>Boraginoideae</taxon>
        <taxon>Lithospermeae</taxon>
        <taxon>Lithospermum</taxon>
    </lineage>
</organism>
<dbReference type="AlphaFoldDB" id="A0AAV3R2U8"/>
<evidence type="ECO:0000313" key="2">
    <source>
        <dbReference type="Proteomes" id="UP001454036"/>
    </source>
</evidence>
<proteinExistence type="predicted"/>
<dbReference type="Gene3D" id="1.25.10.10">
    <property type="entry name" value="Leucine-rich Repeat Variant"/>
    <property type="match status" value="1"/>
</dbReference>
<dbReference type="PANTHER" id="PTHR10257">
    <property type="entry name" value="SERINE/THREONINE PROTEIN PHOSPHATASE 2A PP2A REGULATORY SUBUNIT B"/>
    <property type="match status" value="1"/>
</dbReference>
<dbReference type="GO" id="GO:0007165">
    <property type="term" value="P:signal transduction"/>
    <property type="evidence" value="ECO:0007669"/>
    <property type="project" value="InterPro"/>
</dbReference>
<dbReference type="GO" id="GO:0000159">
    <property type="term" value="C:protein phosphatase type 2A complex"/>
    <property type="evidence" value="ECO:0007669"/>
    <property type="project" value="InterPro"/>
</dbReference>
<dbReference type="Pfam" id="PF01603">
    <property type="entry name" value="B56"/>
    <property type="match status" value="1"/>
</dbReference>
<dbReference type="GO" id="GO:0019888">
    <property type="term" value="F:protein phosphatase regulator activity"/>
    <property type="evidence" value="ECO:0007669"/>
    <property type="project" value="InterPro"/>
</dbReference>
<keyword evidence="2" id="KW-1185">Reference proteome</keyword>
<dbReference type="InterPro" id="IPR011989">
    <property type="entry name" value="ARM-like"/>
</dbReference>
<sequence length="157" mass="18229">MFISEIEELLELINMADFEKIVVPLFRCIGCCLNSSHFQLAERAHFLWNNDHILNLIMHNRHLVMPIIFSALEKNSKNHWNKAVLKLTQNVRKVFTEMDEELTLACQCRLEEETSHLNFTAERRKVTWERLETSASFQITPISISVTVEPATSILAC</sequence>
<gene>
    <name evidence="1" type="ORF">LIER_24075</name>
</gene>
<comment type="caution">
    <text evidence="1">The sequence shown here is derived from an EMBL/GenBank/DDBJ whole genome shotgun (WGS) entry which is preliminary data.</text>
</comment>
<dbReference type="SUPFAM" id="SSF48371">
    <property type="entry name" value="ARM repeat"/>
    <property type="match status" value="1"/>
</dbReference>
<dbReference type="InterPro" id="IPR016024">
    <property type="entry name" value="ARM-type_fold"/>
</dbReference>
<accession>A0AAV3R2U8</accession>
<dbReference type="EMBL" id="BAABME010006917">
    <property type="protein sequence ID" value="GAA0169636.1"/>
    <property type="molecule type" value="Genomic_DNA"/>
</dbReference>
<dbReference type="PANTHER" id="PTHR10257:SF31">
    <property type="entry name" value="SERINE_THREONINE PROTEIN PHOSPHATASE 2A 57 KDA REGULATORY SUBUNIT B' KAPPA ISOFORM"/>
    <property type="match status" value="1"/>
</dbReference>
<evidence type="ECO:0000313" key="1">
    <source>
        <dbReference type="EMBL" id="GAA0169636.1"/>
    </source>
</evidence>
<dbReference type="InterPro" id="IPR002554">
    <property type="entry name" value="PP2A_B56"/>
</dbReference>